<proteinExistence type="predicted"/>
<comment type="caution">
    <text evidence="1">The sequence shown here is derived from an EMBL/GenBank/DDBJ whole genome shotgun (WGS) entry which is preliminary data.</text>
</comment>
<accession>A0A7K1XZB9</accession>
<name>A0A7K1XZB9_9SPHI</name>
<organism evidence="1 2">
    <name type="scientific">Hufsiella ginkgonis</name>
    <dbReference type="NCBI Taxonomy" id="2695274"/>
    <lineage>
        <taxon>Bacteria</taxon>
        <taxon>Pseudomonadati</taxon>
        <taxon>Bacteroidota</taxon>
        <taxon>Sphingobacteriia</taxon>
        <taxon>Sphingobacteriales</taxon>
        <taxon>Sphingobacteriaceae</taxon>
        <taxon>Hufsiella</taxon>
    </lineage>
</organism>
<dbReference type="InterPro" id="IPR036520">
    <property type="entry name" value="UPF0759_sf"/>
</dbReference>
<dbReference type="Pfam" id="PF01904">
    <property type="entry name" value="DUF72"/>
    <property type="match status" value="1"/>
</dbReference>
<dbReference type="Proteomes" id="UP000451233">
    <property type="component" value="Unassembled WGS sequence"/>
</dbReference>
<dbReference type="EMBL" id="WVHS01000002">
    <property type="protein sequence ID" value="MXV15896.1"/>
    <property type="molecule type" value="Genomic_DNA"/>
</dbReference>
<protein>
    <submittedName>
        <fullName evidence="1">DUF72 domain-containing protein</fullName>
    </submittedName>
</protein>
<dbReference type="Gene3D" id="3.20.20.410">
    <property type="entry name" value="Protein of unknown function UPF0759"/>
    <property type="match status" value="1"/>
</dbReference>
<dbReference type="AlphaFoldDB" id="A0A7K1XZB9"/>
<dbReference type="PANTHER" id="PTHR30348">
    <property type="entry name" value="UNCHARACTERIZED PROTEIN YECE"/>
    <property type="match status" value="1"/>
</dbReference>
<dbReference type="InterPro" id="IPR002763">
    <property type="entry name" value="DUF72"/>
</dbReference>
<dbReference type="PANTHER" id="PTHR30348:SF4">
    <property type="entry name" value="DUF72 DOMAIN-CONTAINING PROTEIN"/>
    <property type="match status" value="1"/>
</dbReference>
<evidence type="ECO:0000313" key="2">
    <source>
        <dbReference type="Proteomes" id="UP000451233"/>
    </source>
</evidence>
<reference evidence="1 2" key="1">
    <citation type="submission" date="2019-11" db="EMBL/GenBank/DDBJ databases">
        <title>Pedobacter sp. HMF7056 Genome sequencing and assembly.</title>
        <authorList>
            <person name="Kang H."/>
            <person name="Kim H."/>
            <person name="Joh K."/>
        </authorList>
    </citation>
    <scope>NUCLEOTIDE SEQUENCE [LARGE SCALE GENOMIC DNA]</scope>
    <source>
        <strain evidence="1 2">HMF7056</strain>
    </source>
</reference>
<gene>
    <name evidence="1" type="ORF">GS398_11320</name>
</gene>
<sequence length="251" mass="29603">MKLHWHTGCSGFHYKHWKGVFYPDGLPQRLWFEHYCRHFRTLELNVTFYRFPKVLFLKSWHERSPEDFRFASKVPRAITHFKKLIGTTGMLNDYYGAVREGLQEKLGCVLFQFPPNVPYSEKFLQRIWDSLDPAFQNVVEFRHASWWQAEVYQRLAERNITFCGMSHPGLPKEIVTNTRFVYYRFHGDEQLYASLYSPDILREAAHHIAGVKSVEDAYIFFNNDIHGYAVTNAGQMQEIVAQLKAPEAEKD</sequence>
<keyword evidence="2" id="KW-1185">Reference proteome</keyword>
<dbReference type="SUPFAM" id="SSF117396">
    <property type="entry name" value="TM1631-like"/>
    <property type="match status" value="1"/>
</dbReference>
<evidence type="ECO:0000313" key="1">
    <source>
        <dbReference type="EMBL" id="MXV15896.1"/>
    </source>
</evidence>